<dbReference type="RefSeq" id="WP_042280411.1">
    <property type="nucleotide sequence ID" value="NZ_BBML01000010.1"/>
</dbReference>
<dbReference type="STRING" id="319236.BST91_07085"/>
<protein>
    <submittedName>
        <fullName evidence="7">Oligosaccharide repeat unit polymerase Wzy</fullName>
    </submittedName>
</protein>
<feature type="transmembrane region" description="Helical" evidence="5">
    <location>
        <begin position="132"/>
        <end position="152"/>
    </location>
</feature>
<organism evidence="7 8">
    <name type="scientific">Nonlabens tegetincola</name>
    <dbReference type="NCBI Taxonomy" id="323273"/>
    <lineage>
        <taxon>Bacteria</taxon>
        <taxon>Pseudomonadati</taxon>
        <taxon>Bacteroidota</taxon>
        <taxon>Flavobacteriia</taxon>
        <taxon>Flavobacteriales</taxon>
        <taxon>Flavobacteriaceae</taxon>
        <taxon>Nonlabens</taxon>
    </lineage>
</organism>
<dbReference type="InterPro" id="IPR051533">
    <property type="entry name" value="WaaL-like"/>
</dbReference>
<evidence type="ECO:0000256" key="3">
    <source>
        <dbReference type="ARBA" id="ARBA00022989"/>
    </source>
</evidence>
<accession>A0A090Q5K7</accession>
<dbReference type="Proteomes" id="UP000029221">
    <property type="component" value="Unassembled WGS sequence"/>
</dbReference>
<dbReference type="AlphaFoldDB" id="A0A090Q5K7"/>
<dbReference type="Pfam" id="PF04932">
    <property type="entry name" value="Wzy_C"/>
    <property type="match status" value="1"/>
</dbReference>
<dbReference type="PANTHER" id="PTHR37422">
    <property type="entry name" value="TEICHURONIC ACID BIOSYNTHESIS PROTEIN TUAE"/>
    <property type="match status" value="1"/>
</dbReference>
<reference evidence="7" key="1">
    <citation type="journal article" date="2014" name="Genome Announc.">
        <title>Draft Genome Sequences of Marine Flavobacterium Nonlabens Strains NR17, NR24, NR27, NR32, NR33, and Ara13.</title>
        <authorList>
            <person name="Nakanishi M."/>
            <person name="Meirelles P."/>
            <person name="Suzuki R."/>
            <person name="Takatani N."/>
            <person name="Mino S."/>
            <person name="Suda W."/>
            <person name="Oshima K."/>
            <person name="Hattori M."/>
            <person name="Ohkuma M."/>
            <person name="Hosokawa M."/>
            <person name="Miyashita K."/>
            <person name="Thompson F.L."/>
            <person name="Niwa A."/>
            <person name="Sawabe T."/>
            <person name="Sawabe T."/>
        </authorList>
    </citation>
    <scope>NUCLEOTIDE SEQUENCE [LARGE SCALE GENOMIC DNA]</scope>
    <source>
        <strain evidence="7">JCM 19294</strain>
    </source>
</reference>
<evidence type="ECO:0000313" key="7">
    <source>
        <dbReference type="EMBL" id="GAK98305.1"/>
    </source>
</evidence>
<feature type="transmembrane region" description="Helical" evidence="5">
    <location>
        <begin position="80"/>
        <end position="98"/>
    </location>
</feature>
<proteinExistence type="predicted"/>
<evidence type="ECO:0000256" key="1">
    <source>
        <dbReference type="ARBA" id="ARBA00004141"/>
    </source>
</evidence>
<feature type="transmembrane region" description="Helical" evidence="5">
    <location>
        <begin position="105"/>
        <end position="126"/>
    </location>
</feature>
<sequence>MFKIEKLSYPVLIIAHIVLTIFMIAIPFLVKVYFYGITGYFILRALTNQDRGQEVLLASFYLVTLEVFLRMNSAVFFYEMIKYLVIVLLGLGIFFKGFSLRSIPFVFYLLLLIPSIVVASQNIPLGESLRKAVAFNLSGPVCLGVTAIYCFYRKIPRERLDSMLKLGICPLVMTTFYLFLVTPDVRDVVTNTASNFAASGGYGPNQVATVLGIGMFISFARFIIIKNRLHNIIDIILFIAMTYRGWVTFSRGGVITAFLMIAGLLITVIFLKRSEFKFSFLPKLGVLAVGLLLAWGYTSLATNGMIDKRYANQDAAGRAKDDLSTGRTELILIELQAFFENPIAGIGAGQVKYYRAQKDGIVAASHNETSRLLSEHGSIGILSIIVLIITPLLYRITNRGNIYFYPFLIFWIATINHSAMRIAAPAFIYGFSLLYVTYPTKKVNKIEDPTPVLEPATSA</sequence>
<dbReference type="eggNOG" id="COG3307">
    <property type="taxonomic scope" value="Bacteria"/>
</dbReference>
<comment type="subcellular location">
    <subcellularLocation>
        <location evidence="1">Membrane</location>
        <topology evidence="1">Multi-pass membrane protein</topology>
    </subcellularLocation>
</comment>
<dbReference type="PANTHER" id="PTHR37422:SF13">
    <property type="entry name" value="LIPOPOLYSACCHARIDE BIOSYNTHESIS PROTEIN PA4999-RELATED"/>
    <property type="match status" value="1"/>
</dbReference>
<evidence type="ECO:0000313" key="8">
    <source>
        <dbReference type="Proteomes" id="UP000029221"/>
    </source>
</evidence>
<keyword evidence="8" id="KW-1185">Reference proteome</keyword>
<feature type="transmembrane region" description="Helical" evidence="5">
    <location>
        <begin position="12"/>
        <end position="43"/>
    </location>
</feature>
<feature type="transmembrane region" description="Helical" evidence="5">
    <location>
        <begin position="164"/>
        <end position="182"/>
    </location>
</feature>
<evidence type="ECO:0000259" key="6">
    <source>
        <dbReference type="Pfam" id="PF04932"/>
    </source>
</evidence>
<feature type="transmembrane region" description="Helical" evidence="5">
    <location>
        <begin position="253"/>
        <end position="271"/>
    </location>
</feature>
<keyword evidence="2 5" id="KW-0812">Transmembrane</keyword>
<evidence type="ECO:0000256" key="2">
    <source>
        <dbReference type="ARBA" id="ARBA00022692"/>
    </source>
</evidence>
<dbReference type="InterPro" id="IPR007016">
    <property type="entry name" value="O-antigen_ligase-rel_domated"/>
</dbReference>
<feature type="transmembrane region" description="Helical" evidence="5">
    <location>
        <begin position="202"/>
        <end position="224"/>
    </location>
</feature>
<gene>
    <name evidence="7" type="ORF">JCM19294_939</name>
</gene>
<keyword evidence="4 5" id="KW-0472">Membrane</keyword>
<keyword evidence="3 5" id="KW-1133">Transmembrane helix</keyword>
<feature type="transmembrane region" description="Helical" evidence="5">
    <location>
        <begin position="408"/>
        <end position="431"/>
    </location>
</feature>
<feature type="transmembrane region" description="Helical" evidence="5">
    <location>
        <begin position="377"/>
        <end position="396"/>
    </location>
</feature>
<comment type="caution">
    <text evidence="7">The sequence shown here is derived from an EMBL/GenBank/DDBJ whole genome shotgun (WGS) entry which is preliminary data.</text>
</comment>
<feature type="transmembrane region" description="Helical" evidence="5">
    <location>
        <begin position="278"/>
        <end position="297"/>
    </location>
</feature>
<evidence type="ECO:0000256" key="4">
    <source>
        <dbReference type="ARBA" id="ARBA00023136"/>
    </source>
</evidence>
<feature type="domain" description="O-antigen ligase-related" evidence="6">
    <location>
        <begin position="237"/>
        <end position="384"/>
    </location>
</feature>
<dbReference type="EMBL" id="BBML01000010">
    <property type="protein sequence ID" value="GAK98305.1"/>
    <property type="molecule type" value="Genomic_DNA"/>
</dbReference>
<name>A0A090Q5K7_9FLAO</name>
<evidence type="ECO:0000256" key="5">
    <source>
        <dbReference type="SAM" id="Phobius"/>
    </source>
</evidence>
<dbReference type="GO" id="GO:0016020">
    <property type="term" value="C:membrane"/>
    <property type="evidence" value="ECO:0007669"/>
    <property type="project" value="UniProtKB-SubCell"/>
</dbReference>